<name>A0A9P1CTK9_9DINO</name>
<dbReference type="EMBL" id="CAMXCT010002157">
    <property type="protein sequence ID" value="CAI3996086.1"/>
    <property type="molecule type" value="Genomic_DNA"/>
</dbReference>
<reference evidence="3 4" key="2">
    <citation type="submission" date="2024-05" db="EMBL/GenBank/DDBJ databases">
        <authorList>
            <person name="Chen Y."/>
            <person name="Shah S."/>
            <person name="Dougan E. K."/>
            <person name="Thang M."/>
            <person name="Chan C."/>
        </authorList>
    </citation>
    <scope>NUCLEOTIDE SEQUENCE [LARGE SCALE GENOMIC DNA]</scope>
</reference>
<gene>
    <name evidence="2" type="ORF">C1SCF055_LOCUS22589</name>
</gene>
<protein>
    <submittedName>
        <fullName evidence="2">Uncharacterized protein</fullName>
    </submittedName>
</protein>
<keyword evidence="4" id="KW-1185">Reference proteome</keyword>
<evidence type="ECO:0000256" key="1">
    <source>
        <dbReference type="SAM" id="MobiDB-lite"/>
    </source>
</evidence>
<sequence length="215" mass="24805">MSEGYAPTTPLDSDHEGAGEPPDEEPPSGSAGPTGPIVLLLVWLPRQWRDRLPLLRLLDINIKHFLLKIDEKLSLLEKKYKIYRYHQRRAEAGDFQEVSRPAPTFVDAGVETDIKMGDFVTQMEYVQLVDSIEATHIPREEHQRALAEQETNSQLNAHHRVQRPVYFTQHGRCWHADYFCVRGQASTRIHQREFCTRCCQTLGTAMAPQDWERDL</sequence>
<feature type="region of interest" description="Disordered" evidence="1">
    <location>
        <begin position="1"/>
        <end position="33"/>
    </location>
</feature>
<evidence type="ECO:0000313" key="3">
    <source>
        <dbReference type="EMBL" id="CAL4783398.1"/>
    </source>
</evidence>
<proteinExistence type="predicted"/>
<dbReference type="Proteomes" id="UP001152797">
    <property type="component" value="Unassembled WGS sequence"/>
</dbReference>
<organism evidence="2">
    <name type="scientific">Cladocopium goreaui</name>
    <dbReference type="NCBI Taxonomy" id="2562237"/>
    <lineage>
        <taxon>Eukaryota</taxon>
        <taxon>Sar</taxon>
        <taxon>Alveolata</taxon>
        <taxon>Dinophyceae</taxon>
        <taxon>Suessiales</taxon>
        <taxon>Symbiodiniaceae</taxon>
        <taxon>Cladocopium</taxon>
    </lineage>
</organism>
<accession>A0A9P1CTK9</accession>
<evidence type="ECO:0000313" key="4">
    <source>
        <dbReference type="Proteomes" id="UP001152797"/>
    </source>
</evidence>
<dbReference type="EMBL" id="CAMXCT020002157">
    <property type="protein sequence ID" value="CAL1149461.1"/>
    <property type="molecule type" value="Genomic_DNA"/>
</dbReference>
<reference evidence="2" key="1">
    <citation type="submission" date="2022-10" db="EMBL/GenBank/DDBJ databases">
        <authorList>
            <person name="Chen Y."/>
            <person name="Dougan E. K."/>
            <person name="Chan C."/>
            <person name="Rhodes N."/>
            <person name="Thang M."/>
        </authorList>
    </citation>
    <scope>NUCLEOTIDE SEQUENCE</scope>
</reference>
<evidence type="ECO:0000313" key="2">
    <source>
        <dbReference type="EMBL" id="CAI3996086.1"/>
    </source>
</evidence>
<dbReference type="EMBL" id="CAMXCT030002157">
    <property type="protein sequence ID" value="CAL4783398.1"/>
    <property type="molecule type" value="Genomic_DNA"/>
</dbReference>
<comment type="caution">
    <text evidence="2">The sequence shown here is derived from an EMBL/GenBank/DDBJ whole genome shotgun (WGS) entry which is preliminary data.</text>
</comment>
<dbReference type="AlphaFoldDB" id="A0A9P1CTK9"/>